<feature type="chain" id="PRO_5029805973" description="Phosphoenolpyruvate synthase" evidence="15">
    <location>
        <begin position="27"/>
        <end position="1026"/>
    </location>
</feature>
<evidence type="ECO:0000313" key="18">
    <source>
        <dbReference type="Proteomes" id="UP000448292"/>
    </source>
</evidence>
<evidence type="ECO:0000256" key="12">
    <source>
        <dbReference type="ARBA" id="ARBA00022842"/>
    </source>
</evidence>
<keyword evidence="10" id="KW-0418">Kinase</keyword>
<dbReference type="Proteomes" id="UP000448292">
    <property type="component" value="Unassembled WGS sequence"/>
</dbReference>
<keyword evidence="12" id="KW-0460">Magnesium</keyword>
<dbReference type="GO" id="GO:0046872">
    <property type="term" value="F:metal ion binding"/>
    <property type="evidence" value="ECO:0007669"/>
    <property type="project" value="UniProtKB-KW"/>
</dbReference>
<dbReference type="GO" id="GO:0006094">
    <property type="term" value="P:gluconeogenesis"/>
    <property type="evidence" value="ECO:0007669"/>
    <property type="project" value="UniProtKB-UniPathway"/>
</dbReference>
<keyword evidence="11" id="KW-0067">ATP-binding</keyword>
<evidence type="ECO:0000259" key="16">
    <source>
        <dbReference type="Pfam" id="PF01326"/>
    </source>
</evidence>
<feature type="domain" description="Pyruvate phosphate dikinase AMP/ATP-binding" evidence="16">
    <location>
        <begin position="735"/>
        <end position="991"/>
    </location>
</feature>
<evidence type="ECO:0000256" key="1">
    <source>
        <dbReference type="ARBA" id="ARBA00001946"/>
    </source>
</evidence>
<comment type="cofactor">
    <cofactor evidence="1">
        <name>Mg(2+)</name>
        <dbReference type="ChEBI" id="CHEBI:18420"/>
    </cofactor>
</comment>
<dbReference type="InterPro" id="IPR013815">
    <property type="entry name" value="ATP_grasp_subdomain_1"/>
</dbReference>
<evidence type="ECO:0000256" key="9">
    <source>
        <dbReference type="ARBA" id="ARBA00022741"/>
    </source>
</evidence>
<feature type="signal peptide" evidence="15">
    <location>
        <begin position="1"/>
        <end position="26"/>
    </location>
</feature>
<dbReference type="Gene3D" id="3.30.470.20">
    <property type="entry name" value="ATP-grasp fold, B domain"/>
    <property type="match status" value="1"/>
</dbReference>
<organism evidence="17 18">
    <name type="scientific">Oceanidesulfovibrio indonesiensis</name>
    <dbReference type="NCBI Taxonomy" id="54767"/>
    <lineage>
        <taxon>Bacteria</taxon>
        <taxon>Pseudomonadati</taxon>
        <taxon>Thermodesulfobacteriota</taxon>
        <taxon>Desulfovibrionia</taxon>
        <taxon>Desulfovibrionales</taxon>
        <taxon>Desulfovibrionaceae</taxon>
        <taxon>Oceanidesulfovibrio</taxon>
    </lineage>
</organism>
<dbReference type="InterPro" id="IPR006319">
    <property type="entry name" value="PEP_synth"/>
</dbReference>
<accession>A0A7M3MFS9</accession>
<keyword evidence="9" id="KW-0547">Nucleotide-binding</keyword>
<evidence type="ECO:0000256" key="8">
    <source>
        <dbReference type="ARBA" id="ARBA00022723"/>
    </source>
</evidence>
<dbReference type="PANTHER" id="PTHR43030">
    <property type="entry name" value="PHOSPHOENOLPYRUVATE SYNTHASE"/>
    <property type="match status" value="1"/>
</dbReference>
<evidence type="ECO:0000256" key="10">
    <source>
        <dbReference type="ARBA" id="ARBA00022777"/>
    </source>
</evidence>
<reference evidence="17 18" key="1">
    <citation type="submission" date="2018-06" db="EMBL/GenBank/DDBJ databases">
        <title>Complete genome of Desulfovibrio indonesiensis P37SLT.</title>
        <authorList>
            <person name="Crispim J.S."/>
            <person name="Vidigal P.M.P."/>
            <person name="Silva L.C.F."/>
            <person name="Laguardia C.N."/>
            <person name="Araujo L.C."/>
            <person name="Dias R.S."/>
            <person name="Sousa M.P."/>
            <person name="Paula S.O."/>
            <person name="Silva C."/>
        </authorList>
    </citation>
    <scope>NUCLEOTIDE SEQUENCE [LARGE SCALE GENOMIC DNA]</scope>
    <source>
        <strain evidence="17 18">P37SLT</strain>
    </source>
</reference>
<dbReference type="InterPro" id="IPR002192">
    <property type="entry name" value="PPDK_AMP/ATP-bd"/>
</dbReference>
<evidence type="ECO:0000256" key="13">
    <source>
        <dbReference type="ARBA" id="ARBA00033470"/>
    </source>
</evidence>
<dbReference type="EMBL" id="QMIE01000005">
    <property type="protein sequence ID" value="TVM17968.1"/>
    <property type="molecule type" value="Genomic_DNA"/>
</dbReference>
<evidence type="ECO:0000256" key="15">
    <source>
        <dbReference type="SAM" id="SignalP"/>
    </source>
</evidence>
<evidence type="ECO:0000256" key="4">
    <source>
        <dbReference type="ARBA" id="ARBA00007837"/>
    </source>
</evidence>
<dbReference type="GO" id="GO:0005524">
    <property type="term" value="F:ATP binding"/>
    <property type="evidence" value="ECO:0007669"/>
    <property type="project" value="UniProtKB-KW"/>
</dbReference>
<comment type="caution">
    <text evidence="17">The sequence shown here is derived from an EMBL/GenBank/DDBJ whole genome shotgun (WGS) entry which is preliminary data.</text>
</comment>
<dbReference type="UniPathway" id="UPA00138"/>
<dbReference type="AlphaFoldDB" id="A0A7M3MFS9"/>
<sequence>MTLYRDFVAWRRPVVLGMLFSFCCFALSVPAAADAAVSAEFDPERAASLRAHWSRVQSAFKGPYTINYCTCANGERAPVADENLNVRSDPCGELFGARELFCSAYRTNLARDMGEQYGLWVANIFANETHTWDERKPYDEIAKGFILERYYMDHFPEKPLTVFKSTGGISGAEFEARYAPRFFARYYATEEWEDFTHYLVQYELQRHFFVGEDEGVIHRARNISSAIRNSYEPFKPLRDLIHNQMSPGLVPMIEEFQRRHPQAGQRERFEQLKATLRSLTSVNVESLSRFASSAPSQALRDKLAEVLAAQPGIQRAEALGALVAACRSAVAAGSLTPEEAVRVVDLAVAANGVLTAESLALTEKKTPRTARETLALMQALADGGYGAGLISAREHDEAHRIFGQLLARESMRTGDMTQELERAMRVVEWAQSSIRGVFGDVWGAWTVVFPEVSRFPDDVIRSSPLFVYARLGNALADALHAELEMNHEVLGLRMNQGVRPLNPGLAFGPLVYFDDGKNYTRDNIVALESTSAELDPVAGIVTRDEGNAVSHVQLLARALGVPNAVFLSQAWERLQGLEGFPMFYAVTPMGRVVLKLEAEMGPEDRAILAEYRKNMKRNGEGDGRRPGSVLRLDAERLDLSVDKPMPLGEVRRKDSGVFCGPKAAFLGELRHYFPDNVAAAVVLPFGVYADHFDRAVVAQPGNSTIQAPVGIPLKAYVHGVYDRYFGEMLTDSKLSADDLAQWIKPRLEVIRHSIEAITLDSELTATLRKTLEGEGLIDKTGNSPTGIFVRSDTNAEDLPDFNGAGLNLTLFNLRSFEDVLEGIKEVWASPFTYRSFSWRQTVISNPEHIYPSLLLMESVPSEKSGVLVTADVVSGDMDGLTVATAEGVGGTVDGSPAETLFVQNGEVRLLSQFKSPFRRLLSSDGGAYMTRSTGREWVLSGDELDQIVDAARTIEREFEPAMSSDGRRLPWDIEFGFVDGTLSLFQARPFVGNSDIRNLPALAALDDDLAKRENESFSLKETITWQ</sequence>
<proteinExistence type="inferred from homology"/>
<evidence type="ECO:0000256" key="7">
    <source>
        <dbReference type="ARBA" id="ARBA00022679"/>
    </source>
</evidence>
<dbReference type="EC" id="2.7.9.2" evidence="5"/>
<dbReference type="PANTHER" id="PTHR43030:SF1">
    <property type="entry name" value="PHOSPHOENOLPYRUVATE SYNTHASE"/>
    <property type="match status" value="1"/>
</dbReference>
<comment type="pathway">
    <text evidence="3">Carbohydrate biosynthesis; gluconeogenesis.</text>
</comment>
<dbReference type="Gene3D" id="3.30.1490.20">
    <property type="entry name" value="ATP-grasp fold, A domain"/>
    <property type="match status" value="1"/>
</dbReference>
<dbReference type="Pfam" id="PF01326">
    <property type="entry name" value="PPDK_N"/>
    <property type="match status" value="1"/>
</dbReference>
<keyword evidence="15" id="KW-0732">Signal</keyword>
<keyword evidence="18" id="KW-1185">Reference proteome</keyword>
<keyword evidence="8" id="KW-0479">Metal-binding</keyword>
<evidence type="ECO:0000256" key="3">
    <source>
        <dbReference type="ARBA" id="ARBA00004742"/>
    </source>
</evidence>
<evidence type="ECO:0000256" key="5">
    <source>
        <dbReference type="ARBA" id="ARBA00011996"/>
    </source>
</evidence>
<dbReference type="OrthoDB" id="9765468at2"/>
<comment type="catalytic activity">
    <reaction evidence="14">
        <text>pyruvate + ATP + H2O = phosphoenolpyruvate + AMP + phosphate + 2 H(+)</text>
        <dbReference type="Rhea" id="RHEA:11364"/>
        <dbReference type="ChEBI" id="CHEBI:15361"/>
        <dbReference type="ChEBI" id="CHEBI:15377"/>
        <dbReference type="ChEBI" id="CHEBI:15378"/>
        <dbReference type="ChEBI" id="CHEBI:30616"/>
        <dbReference type="ChEBI" id="CHEBI:43474"/>
        <dbReference type="ChEBI" id="CHEBI:58702"/>
        <dbReference type="ChEBI" id="CHEBI:456215"/>
        <dbReference type="EC" id="2.7.9.2"/>
    </reaction>
</comment>
<name>A0A7M3MFS9_9BACT</name>
<dbReference type="GO" id="GO:0008986">
    <property type="term" value="F:pyruvate, water dikinase activity"/>
    <property type="evidence" value="ECO:0007669"/>
    <property type="project" value="UniProtKB-EC"/>
</dbReference>
<evidence type="ECO:0000256" key="6">
    <source>
        <dbReference type="ARBA" id="ARBA00021623"/>
    </source>
</evidence>
<protein>
    <recommendedName>
        <fullName evidence="6">Phosphoenolpyruvate synthase</fullName>
        <ecNumber evidence="5">2.7.9.2</ecNumber>
    </recommendedName>
    <alternativeName>
        <fullName evidence="13">Pyruvate, water dikinase</fullName>
    </alternativeName>
</protein>
<dbReference type="SUPFAM" id="SSF56059">
    <property type="entry name" value="Glutathione synthetase ATP-binding domain-like"/>
    <property type="match status" value="1"/>
</dbReference>
<evidence type="ECO:0000256" key="2">
    <source>
        <dbReference type="ARBA" id="ARBA00002988"/>
    </source>
</evidence>
<comment type="function">
    <text evidence="2">Catalyzes the phosphorylation of pyruvate to phosphoenolpyruvate.</text>
</comment>
<evidence type="ECO:0000256" key="14">
    <source>
        <dbReference type="ARBA" id="ARBA00047700"/>
    </source>
</evidence>
<evidence type="ECO:0000256" key="11">
    <source>
        <dbReference type="ARBA" id="ARBA00022840"/>
    </source>
</evidence>
<comment type="similarity">
    <text evidence="4">Belongs to the PEP-utilizing enzyme family.</text>
</comment>
<evidence type="ECO:0000313" key="17">
    <source>
        <dbReference type="EMBL" id="TVM17968.1"/>
    </source>
</evidence>
<gene>
    <name evidence="17" type="ORF">DPQ33_07625</name>
</gene>
<keyword evidence="7" id="KW-0808">Transferase</keyword>